<accession>A0A5B8VEZ5</accession>
<gene>
    <name evidence="3" type="ORF">FRZ67_06025</name>
</gene>
<dbReference type="KEGG" id="pgin:FRZ67_06025"/>
<dbReference type="SUPFAM" id="SSF143456">
    <property type="entry name" value="VC0467-like"/>
    <property type="match status" value="1"/>
</dbReference>
<dbReference type="InterPro" id="IPR003774">
    <property type="entry name" value="AlgH-like"/>
</dbReference>
<dbReference type="EMBL" id="CP042435">
    <property type="protein sequence ID" value="QEC70147.1"/>
    <property type="molecule type" value="Genomic_DNA"/>
</dbReference>
<evidence type="ECO:0000313" key="4">
    <source>
        <dbReference type="Proteomes" id="UP000321533"/>
    </source>
</evidence>
<sequence length="183" mass="20818">MVEIETGTILIADPFLKDPNFKRTVVFLCDHEPAGSFGFVINRKHNTILSDLLPDLSGCDFPVYYGGPVQMDALHFLHQRPDIISDGIEVANGIFWGGNFETVSVLLQNNTLKQNHIRFFIGYSGWGEGQLQDELKEKSWLTTKGNKKLVFHRDENLIWQDAIKQIGGDYEQIIHYPIDPTLN</sequence>
<evidence type="ECO:0000256" key="2">
    <source>
        <dbReference type="HAMAP-Rule" id="MF_00758"/>
    </source>
</evidence>
<keyword evidence="4" id="KW-1185">Reference proteome</keyword>
<dbReference type="AlphaFoldDB" id="A0A5B8VEZ5"/>
<dbReference type="HAMAP" id="MF_00758">
    <property type="entry name" value="UPF0301"/>
    <property type="match status" value="1"/>
</dbReference>
<evidence type="ECO:0000256" key="1">
    <source>
        <dbReference type="ARBA" id="ARBA00009600"/>
    </source>
</evidence>
<comment type="similarity">
    <text evidence="1 2">Belongs to the UPF0301 (AlgH) family.</text>
</comment>
<organism evidence="3 4">
    <name type="scientific">Panacibacter ginsenosidivorans</name>
    <dbReference type="NCBI Taxonomy" id="1813871"/>
    <lineage>
        <taxon>Bacteria</taxon>
        <taxon>Pseudomonadati</taxon>
        <taxon>Bacteroidota</taxon>
        <taxon>Chitinophagia</taxon>
        <taxon>Chitinophagales</taxon>
        <taxon>Chitinophagaceae</taxon>
        <taxon>Panacibacter</taxon>
    </lineage>
</organism>
<reference evidence="3 4" key="1">
    <citation type="journal article" date="2016" name="Int. J. Syst. Evol. Microbiol.">
        <title>Panacibacter ginsenosidivorans gen. nov., sp. nov., with ginsenoside converting activity isolated from soil of a ginseng field.</title>
        <authorList>
            <person name="Siddiqi M.Z."/>
            <person name="Muhammad Shafi S."/>
            <person name="Choi K.D."/>
            <person name="Im W.T."/>
        </authorList>
    </citation>
    <scope>NUCLEOTIDE SEQUENCE [LARGE SCALE GENOMIC DNA]</scope>
    <source>
        <strain evidence="3 4">Gsoil1550</strain>
    </source>
</reference>
<dbReference type="GO" id="GO:0005829">
    <property type="term" value="C:cytosol"/>
    <property type="evidence" value="ECO:0007669"/>
    <property type="project" value="TreeGrafter"/>
</dbReference>
<dbReference type="PANTHER" id="PTHR30327:SF1">
    <property type="entry name" value="UPF0301 PROTEIN YQGE"/>
    <property type="match status" value="1"/>
</dbReference>
<dbReference type="Proteomes" id="UP000321533">
    <property type="component" value="Chromosome"/>
</dbReference>
<protein>
    <recommendedName>
        <fullName evidence="2">UPF0301 protein FRZ67_06025</fullName>
    </recommendedName>
</protein>
<proteinExistence type="inferred from homology"/>
<name>A0A5B8VEZ5_9BACT</name>
<dbReference type="Pfam" id="PF02622">
    <property type="entry name" value="DUF179"/>
    <property type="match status" value="1"/>
</dbReference>
<evidence type="ECO:0000313" key="3">
    <source>
        <dbReference type="EMBL" id="QEC70147.1"/>
    </source>
</evidence>
<dbReference type="PANTHER" id="PTHR30327">
    <property type="entry name" value="UNCHARACTERIZED PROTEIN YQGE"/>
    <property type="match status" value="1"/>
</dbReference>
<dbReference type="OrthoDB" id="9807486at2"/>
<dbReference type="Gene3D" id="3.40.1740.10">
    <property type="entry name" value="VC0467-like"/>
    <property type="match status" value="1"/>
</dbReference>